<proteinExistence type="inferred from homology"/>
<organism evidence="10 11">
    <name type="scientific">Pieris macdunnoughi</name>
    <dbReference type="NCBI Taxonomy" id="345717"/>
    <lineage>
        <taxon>Eukaryota</taxon>
        <taxon>Metazoa</taxon>
        <taxon>Ecdysozoa</taxon>
        <taxon>Arthropoda</taxon>
        <taxon>Hexapoda</taxon>
        <taxon>Insecta</taxon>
        <taxon>Pterygota</taxon>
        <taxon>Neoptera</taxon>
        <taxon>Endopterygota</taxon>
        <taxon>Lepidoptera</taxon>
        <taxon>Glossata</taxon>
        <taxon>Ditrysia</taxon>
        <taxon>Papilionoidea</taxon>
        <taxon>Pieridae</taxon>
        <taxon>Pierinae</taxon>
        <taxon>Pieris</taxon>
    </lineage>
</organism>
<feature type="transmembrane region" description="Helical" evidence="9">
    <location>
        <begin position="247"/>
        <end position="268"/>
    </location>
</feature>
<evidence type="ECO:0000313" key="11">
    <source>
        <dbReference type="Proteomes" id="UP000663880"/>
    </source>
</evidence>
<gene>
    <name evidence="10" type="ORF">PMACD_LOCUS1761</name>
</gene>
<evidence type="ECO:0000256" key="9">
    <source>
        <dbReference type="RuleBase" id="RU351113"/>
    </source>
</evidence>
<feature type="transmembrane region" description="Helical" evidence="9">
    <location>
        <begin position="173"/>
        <end position="201"/>
    </location>
</feature>
<dbReference type="PANTHER" id="PTHR21137">
    <property type="entry name" value="ODORANT RECEPTOR"/>
    <property type="match status" value="1"/>
</dbReference>
<dbReference type="GO" id="GO:0004984">
    <property type="term" value="F:olfactory receptor activity"/>
    <property type="evidence" value="ECO:0007669"/>
    <property type="project" value="InterPro"/>
</dbReference>
<evidence type="ECO:0000256" key="5">
    <source>
        <dbReference type="ARBA" id="ARBA00022989"/>
    </source>
</evidence>
<dbReference type="Proteomes" id="UP000663880">
    <property type="component" value="Unassembled WGS sequence"/>
</dbReference>
<comment type="caution">
    <text evidence="10">The sequence shown here is derived from an EMBL/GenBank/DDBJ whole genome shotgun (WGS) entry which is preliminary data.</text>
</comment>
<keyword evidence="11" id="KW-1185">Reference proteome</keyword>
<accession>A0A821MLE3</accession>
<evidence type="ECO:0000256" key="1">
    <source>
        <dbReference type="ARBA" id="ARBA00004141"/>
    </source>
</evidence>
<evidence type="ECO:0000256" key="4">
    <source>
        <dbReference type="ARBA" id="ARBA00022725"/>
    </source>
</evidence>
<keyword evidence="8 9" id="KW-0807">Transducer</keyword>
<dbReference type="OrthoDB" id="8185860at2759"/>
<evidence type="ECO:0000313" key="10">
    <source>
        <dbReference type="EMBL" id="CAF4769919.1"/>
    </source>
</evidence>
<name>A0A821MLE3_9NEOP</name>
<dbReference type="GO" id="GO:0005549">
    <property type="term" value="F:odorant binding"/>
    <property type="evidence" value="ECO:0007669"/>
    <property type="project" value="InterPro"/>
</dbReference>
<keyword evidence="4 9" id="KW-0552">Olfaction</keyword>
<keyword evidence="6 9" id="KW-0472">Membrane</keyword>
<dbReference type="AlphaFoldDB" id="A0A821MLE3"/>
<sequence length="370" mass="43014">MLSKNISYLFYVNFIWLHTAVSGELYCIYGLIQEGKSLEEISIIAPFPLICALGTIKAASIYINKHAAVTVLKKLREIHPDILVIDEKYFENHKVPSDIQKRIRIIDSTKQVLFKFVICMCLGVIFVVILFCVVPLTSMAMDYNKFGWTELKLPYHVRYFYDPYSMPWWPGEYIHHVGCSVIVYVNIFGTDGLLYAFCLYLRMHFEILSIDFERLTDSNEDLRQLVLRHQELIELVNEVQNIYSTSMLFNIIISSFTICFCGFNITLITDVGMSFAFLTFLLMSLYQIFMLCFFGDMISVSSTKIGDAIYKNKWYEAKPAFKRSLFIIIMRSRKPCVLSAAKFATLNLTAFTKILSRSWSYFALLRTMYR</sequence>
<comment type="caution">
    <text evidence="9">Lacks conserved residue(s) required for the propagation of feature annotation.</text>
</comment>
<keyword evidence="5 9" id="KW-1133">Transmembrane helix</keyword>
<reference evidence="10" key="1">
    <citation type="submission" date="2021-02" db="EMBL/GenBank/DDBJ databases">
        <authorList>
            <person name="Steward A R."/>
        </authorList>
    </citation>
    <scope>NUCLEOTIDE SEQUENCE</scope>
</reference>
<keyword evidence="3 9" id="KW-0812">Transmembrane</keyword>
<comment type="subcellular location">
    <subcellularLocation>
        <location evidence="9">Cell membrane</location>
        <topology evidence="9">Multi-pass membrane protein</topology>
    </subcellularLocation>
    <subcellularLocation>
        <location evidence="1">Membrane</location>
        <topology evidence="1">Multi-pass membrane protein</topology>
    </subcellularLocation>
</comment>
<feature type="transmembrane region" description="Helical" evidence="9">
    <location>
        <begin position="6"/>
        <end position="32"/>
    </location>
</feature>
<feature type="transmembrane region" description="Helical" evidence="9">
    <location>
        <begin position="112"/>
        <end position="136"/>
    </location>
</feature>
<keyword evidence="2 9" id="KW-0716">Sensory transduction</keyword>
<evidence type="ECO:0000256" key="3">
    <source>
        <dbReference type="ARBA" id="ARBA00022692"/>
    </source>
</evidence>
<dbReference type="Pfam" id="PF02949">
    <property type="entry name" value="7tm_6"/>
    <property type="match status" value="1"/>
</dbReference>
<dbReference type="PANTHER" id="PTHR21137:SF44">
    <property type="entry name" value="ODORANT RECEPTOR 13A-RELATED"/>
    <property type="match status" value="1"/>
</dbReference>
<evidence type="ECO:0000256" key="7">
    <source>
        <dbReference type="ARBA" id="ARBA00023170"/>
    </source>
</evidence>
<dbReference type="InterPro" id="IPR004117">
    <property type="entry name" value="7tm6_olfct_rcpt"/>
</dbReference>
<dbReference type="GO" id="GO:0007165">
    <property type="term" value="P:signal transduction"/>
    <property type="evidence" value="ECO:0007669"/>
    <property type="project" value="UniProtKB-KW"/>
</dbReference>
<comment type="similarity">
    <text evidence="9">Belongs to the insect chemoreceptor superfamily. Heteromeric odorant receptor channel (TC 1.A.69) family.</text>
</comment>
<keyword evidence="7 9" id="KW-0675">Receptor</keyword>
<dbReference type="GO" id="GO:0005886">
    <property type="term" value="C:plasma membrane"/>
    <property type="evidence" value="ECO:0007669"/>
    <property type="project" value="UniProtKB-SubCell"/>
</dbReference>
<evidence type="ECO:0000256" key="6">
    <source>
        <dbReference type="ARBA" id="ARBA00023136"/>
    </source>
</evidence>
<feature type="transmembrane region" description="Helical" evidence="9">
    <location>
        <begin position="274"/>
        <end position="294"/>
    </location>
</feature>
<evidence type="ECO:0000256" key="2">
    <source>
        <dbReference type="ARBA" id="ARBA00022606"/>
    </source>
</evidence>
<protein>
    <recommendedName>
        <fullName evidence="9">Odorant receptor</fullName>
    </recommendedName>
</protein>
<dbReference type="EMBL" id="CAJOBZ010000003">
    <property type="protein sequence ID" value="CAF4769919.1"/>
    <property type="molecule type" value="Genomic_DNA"/>
</dbReference>
<evidence type="ECO:0000256" key="8">
    <source>
        <dbReference type="ARBA" id="ARBA00023224"/>
    </source>
</evidence>